<feature type="domain" description="Glycosyltransferase 2-like" evidence="3">
    <location>
        <begin position="5"/>
        <end position="145"/>
    </location>
</feature>
<evidence type="ECO:0000256" key="2">
    <source>
        <dbReference type="ARBA" id="ARBA00022679"/>
    </source>
</evidence>
<keyword evidence="2 4" id="KW-0808">Transferase</keyword>
<keyword evidence="1" id="KW-0328">Glycosyltransferase</keyword>
<evidence type="ECO:0000313" key="4">
    <source>
        <dbReference type="EMBL" id="TKC59266.1"/>
    </source>
</evidence>
<dbReference type="Gene3D" id="3.90.550.10">
    <property type="entry name" value="Spore Coat Polysaccharide Biosynthesis Protein SpsA, Chain A"/>
    <property type="match status" value="1"/>
</dbReference>
<dbReference type="PANTHER" id="PTHR22916">
    <property type="entry name" value="GLYCOSYLTRANSFERASE"/>
    <property type="match status" value="1"/>
</dbReference>
<dbReference type="InterPro" id="IPR001173">
    <property type="entry name" value="Glyco_trans_2-like"/>
</dbReference>
<dbReference type="InterPro" id="IPR029044">
    <property type="entry name" value="Nucleotide-diphossugar_trans"/>
</dbReference>
<reference evidence="4 5" key="1">
    <citation type="submission" date="2019-04" db="EMBL/GenBank/DDBJ databases">
        <title>Pedobacter sp. RP-1-16 sp. nov., isolated from Arctic soil.</title>
        <authorList>
            <person name="Dahal R.H."/>
            <person name="Kim D.-U."/>
        </authorList>
    </citation>
    <scope>NUCLEOTIDE SEQUENCE [LARGE SCALE GENOMIC DNA]</scope>
    <source>
        <strain evidence="4 5">RP-1-16</strain>
    </source>
</reference>
<dbReference type="CDD" id="cd00761">
    <property type="entry name" value="Glyco_tranf_GTA_type"/>
    <property type="match status" value="1"/>
</dbReference>
<sequence length="322" mass="37089">MCLISIIVPVYNVEEYIEKCISSLLQQTNKNFEIIIVDDQSPDQSINLASKLLSTQNAIAYQIITSEKNGGLSAARNLGISKSNGKFLLFVDSDDWIEINTVQKLVEATSTKDSEMFFFRVRQVYGDSDRVDILKSIEPATIHGKKALSLLFKGKYPAHICKILIDKKLFSDIKFPEGKIYEDVLTLPYLLYKTNNVTFIDDILYNYYQRSGSITKSYNPKLEEVIDQLLLMDHHFSEILSSKLLTQFKRYTYLTYHVIICHTIYYSVDFEKSKAVLLKIKKALSLTTLLKITITQPSKSIADLILLKTFSKLFYKKYKFIR</sequence>
<dbReference type="Proteomes" id="UP000309594">
    <property type="component" value="Unassembled WGS sequence"/>
</dbReference>
<dbReference type="SUPFAM" id="SSF53448">
    <property type="entry name" value="Nucleotide-diphospho-sugar transferases"/>
    <property type="match status" value="1"/>
</dbReference>
<dbReference type="GO" id="GO:0016758">
    <property type="term" value="F:hexosyltransferase activity"/>
    <property type="evidence" value="ECO:0007669"/>
    <property type="project" value="UniProtKB-ARBA"/>
</dbReference>
<protein>
    <submittedName>
        <fullName evidence="4">Glycosyltransferase family 2 protein</fullName>
    </submittedName>
</protein>
<dbReference type="AlphaFoldDB" id="A0A4V5PD43"/>
<evidence type="ECO:0000313" key="5">
    <source>
        <dbReference type="Proteomes" id="UP000309594"/>
    </source>
</evidence>
<name>A0A4V5PD43_9SPHI</name>
<accession>A0A4V5PD43</accession>
<dbReference type="RefSeq" id="WP_136881119.1">
    <property type="nucleotide sequence ID" value="NZ_SWDX01000006.1"/>
</dbReference>
<evidence type="ECO:0000256" key="1">
    <source>
        <dbReference type="ARBA" id="ARBA00022676"/>
    </source>
</evidence>
<dbReference type="Pfam" id="PF00535">
    <property type="entry name" value="Glycos_transf_2"/>
    <property type="match status" value="1"/>
</dbReference>
<organism evidence="4 5">
    <name type="scientific">Pedobacter hiemivivus</name>
    <dbReference type="NCBI Taxonomy" id="2530454"/>
    <lineage>
        <taxon>Bacteria</taxon>
        <taxon>Pseudomonadati</taxon>
        <taxon>Bacteroidota</taxon>
        <taxon>Sphingobacteriia</taxon>
        <taxon>Sphingobacteriales</taxon>
        <taxon>Sphingobacteriaceae</taxon>
        <taxon>Pedobacter</taxon>
    </lineage>
</organism>
<proteinExistence type="predicted"/>
<gene>
    <name evidence="4" type="ORF">FBD94_17190</name>
</gene>
<comment type="caution">
    <text evidence="4">The sequence shown here is derived from an EMBL/GenBank/DDBJ whole genome shotgun (WGS) entry which is preliminary data.</text>
</comment>
<dbReference type="PANTHER" id="PTHR22916:SF51">
    <property type="entry name" value="GLYCOSYLTRANSFERASE EPSH-RELATED"/>
    <property type="match status" value="1"/>
</dbReference>
<dbReference type="EMBL" id="SWDX01000006">
    <property type="protein sequence ID" value="TKC59266.1"/>
    <property type="molecule type" value="Genomic_DNA"/>
</dbReference>
<evidence type="ECO:0000259" key="3">
    <source>
        <dbReference type="Pfam" id="PF00535"/>
    </source>
</evidence>